<dbReference type="Gene3D" id="3.40.50.720">
    <property type="entry name" value="NAD(P)-binding Rossmann-like Domain"/>
    <property type="match status" value="1"/>
</dbReference>
<keyword evidence="2" id="KW-1185">Reference proteome</keyword>
<organism evidence="1 2">
    <name type="scientific">Dactylosporangium salmoneum</name>
    <dbReference type="NCBI Taxonomy" id="53361"/>
    <lineage>
        <taxon>Bacteria</taxon>
        <taxon>Bacillati</taxon>
        <taxon>Actinomycetota</taxon>
        <taxon>Actinomycetes</taxon>
        <taxon>Micromonosporales</taxon>
        <taxon>Micromonosporaceae</taxon>
        <taxon>Dactylosporangium</taxon>
    </lineage>
</organism>
<dbReference type="Pfam" id="PF13602">
    <property type="entry name" value="ADH_zinc_N_2"/>
    <property type="match status" value="1"/>
</dbReference>
<dbReference type="Gene3D" id="3.90.180.10">
    <property type="entry name" value="Medium-chain alcohol dehydrogenases, catalytic domain"/>
    <property type="match status" value="1"/>
</dbReference>
<evidence type="ECO:0000313" key="1">
    <source>
        <dbReference type="EMBL" id="GAA2362907.1"/>
    </source>
</evidence>
<reference evidence="1 2" key="1">
    <citation type="journal article" date="2019" name="Int. J. Syst. Evol. Microbiol.">
        <title>The Global Catalogue of Microorganisms (GCM) 10K type strain sequencing project: providing services to taxonomists for standard genome sequencing and annotation.</title>
        <authorList>
            <consortium name="The Broad Institute Genomics Platform"/>
            <consortium name="The Broad Institute Genome Sequencing Center for Infectious Disease"/>
            <person name="Wu L."/>
            <person name="Ma J."/>
        </authorList>
    </citation>
    <scope>NUCLEOTIDE SEQUENCE [LARGE SCALE GENOMIC DNA]</scope>
    <source>
        <strain evidence="1 2">JCM 3272</strain>
    </source>
</reference>
<evidence type="ECO:0008006" key="3">
    <source>
        <dbReference type="Google" id="ProtNLM"/>
    </source>
</evidence>
<evidence type="ECO:0000313" key="2">
    <source>
        <dbReference type="Proteomes" id="UP001501444"/>
    </source>
</evidence>
<proteinExistence type="predicted"/>
<comment type="caution">
    <text evidence="1">The sequence shown here is derived from an EMBL/GenBank/DDBJ whole genome shotgun (WGS) entry which is preliminary data.</text>
</comment>
<dbReference type="Proteomes" id="UP001501444">
    <property type="component" value="Unassembled WGS sequence"/>
</dbReference>
<name>A0ABN3GWC0_9ACTN</name>
<accession>A0ABN3GWC0</accession>
<sequence length="85" mass="8645">MLPAVRDGGAYVAVTEPSTPAAERGIAVGRVAVEPSAAGLAALLAELAAGRLVTRIAARLPLAEAAEAHRRQDRGGLRGKLVLIP</sequence>
<gene>
    <name evidence="1" type="ORF">GCM10010170_059400</name>
</gene>
<protein>
    <recommendedName>
        <fullName evidence="3">Zinc-binding dehydrogenase</fullName>
    </recommendedName>
</protein>
<dbReference type="EMBL" id="BAAARV010000056">
    <property type="protein sequence ID" value="GAA2362907.1"/>
    <property type="molecule type" value="Genomic_DNA"/>
</dbReference>